<gene>
    <name evidence="3" type="ORF">RSSM_02507</name>
</gene>
<reference evidence="3 4" key="1">
    <citation type="journal article" date="2013" name="Mar. Genomics">
        <title>Expression of sulfatases in Rhodopirellula baltica and the diversity of sulfatases in the genus Rhodopirellula.</title>
        <authorList>
            <person name="Wegner C.E."/>
            <person name="Richter-Heitmann T."/>
            <person name="Klindworth A."/>
            <person name="Klockow C."/>
            <person name="Richter M."/>
            <person name="Achstetter T."/>
            <person name="Glockner F.O."/>
            <person name="Harder J."/>
        </authorList>
    </citation>
    <scope>NUCLEOTIDE SEQUENCE [LARGE SCALE GENOMIC DNA]</scope>
    <source>
        <strain evidence="3 4">SM41</strain>
    </source>
</reference>
<dbReference type="SUPFAM" id="SSF52402">
    <property type="entry name" value="Adenine nucleotide alpha hydrolases-like"/>
    <property type="match status" value="2"/>
</dbReference>
<dbReference type="InterPro" id="IPR006015">
    <property type="entry name" value="Universal_stress_UspA"/>
</dbReference>
<dbReference type="InterPro" id="IPR051688">
    <property type="entry name" value="USP_A"/>
</dbReference>
<name>M5U3M8_9BACT</name>
<comment type="caution">
    <text evidence="3">The sequence shown here is derived from an EMBL/GenBank/DDBJ whole genome shotgun (WGS) entry which is preliminary data.</text>
</comment>
<dbReference type="InterPro" id="IPR006016">
    <property type="entry name" value="UspA"/>
</dbReference>
<feature type="domain" description="UspA" evidence="2">
    <location>
        <begin position="1"/>
        <end position="141"/>
    </location>
</feature>
<evidence type="ECO:0000313" key="3">
    <source>
        <dbReference type="EMBL" id="EMI56060.1"/>
    </source>
</evidence>
<dbReference type="PRINTS" id="PR01438">
    <property type="entry name" value="UNVRSLSTRESS"/>
</dbReference>
<sequence length="297" mass="32431">MKSILLATDGSSAANDAARFLAHLPHDERIELTVVTVLHVPGAQRSYLSGDWYSTCLDGEREVAEAAFRSVEEKFSGANVVLKHIMREGHPAETIIEVAKEVKPELLVLGATGHSGIARVLLGSTSDYVATHAPCSVLVIRPTGAVEGVHDLRVVIGYEDSGPSLAALEEFAEFEWGVESDVRLLSVRYPDRFYDVPPPKVSADSVRRAAEQLHESAPTAKGQLIESDHIAEGLVRYAESHEVDLIVLGETPRTRLGRVLMGSLTRYVLRHAPCSVWITRNRMLHGAKPPQREAAHA</sequence>
<dbReference type="CDD" id="cd00293">
    <property type="entry name" value="USP-like"/>
    <property type="match status" value="2"/>
</dbReference>
<evidence type="ECO:0000256" key="1">
    <source>
        <dbReference type="ARBA" id="ARBA00008791"/>
    </source>
</evidence>
<dbReference type="Pfam" id="PF00582">
    <property type="entry name" value="Usp"/>
    <property type="match status" value="2"/>
</dbReference>
<dbReference type="OrthoDB" id="6368426at2"/>
<proteinExistence type="inferred from homology"/>
<protein>
    <submittedName>
        <fullName evidence="3">Universal stress protein</fullName>
    </submittedName>
</protein>
<dbReference type="PATRIC" id="fig|1263870.3.peg.2667"/>
<keyword evidence="4" id="KW-1185">Reference proteome</keyword>
<organism evidence="3 4">
    <name type="scientific">Rhodopirellula sallentina SM41</name>
    <dbReference type="NCBI Taxonomy" id="1263870"/>
    <lineage>
        <taxon>Bacteria</taxon>
        <taxon>Pseudomonadati</taxon>
        <taxon>Planctomycetota</taxon>
        <taxon>Planctomycetia</taxon>
        <taxon>Pirellulales</taxon>
        <taxon>Pirellulaceae</taxon>
        <taxon>Rhodopirellula</taxon>
    </lineage>
</organism>
<dbReference type="PANTHER" id="PTHR43010:SF1">
    <property type="entry name" value="USPA DOMAIN-CONTAINING PROTEIN"/>
    <property type="match status" value="1"/>
</dbReference>
<comment type="similarity">
    <text evidence="1">Belongs to the universal stress protein A family.</text>
</comment>
<dbReference type="EMBL" id="ANOH01000176">
    <property type="protein sequence ID" value="EMI56060.1"/>
    <property type="molecule type" value="Genomic_DNA"/>
</dbReference>
<accession>M5U3M8</accession>
<feature type="domain" description="UspA" evidence="2">
    <location>
        <begin position="153"/>
        <end position="280"/>
    </location>
</feature>
<dbReference type="InterPro" id="IPR014729">
    <property type="entry name" value="Rossmann-like_a/b/a_fold"/>
</dbReference>
<dbReference type="AlphaFoldDB" id="M5U3M8"/>
<evidence type="ECO:0000313" key="4">
    <source>
        <dbReference type="Proteomes" id="UP000011885"/>
    </source>
</evidence>
<dbReference type="RefSeq" id="WP_008678289.1">
    <property type="nucleotide sequence ID" value="NZ_ANOH01000176.1"/>
</dbReference>
<evidence type="ECO:0000259" key="2">
    <source>
        <dbReference type="Pfam" id="PF00582"/>
    </source>
</evidence>
<dbReference type="Proteomes" id="UP000011885">
    <property type="component" value="Unassembled WGS sequence"/>
</dbReference>
<dbReference type="Gene3D" id="3.40.50.620">
    <property type="entry name" value="HUPs"/>
    <property type="match status" value="2"/>
</dbReference>
<dbReference type="PANTHER" id="PTHR43010">
    <property type="entry name" value="UNIVERSAL STRESS PROTEIN SLR1230"/>
    <property type="match status" value="1"/>
</dbReference>